<dbReference type="CDD" id="cd08768">
    <property type="entry name" value="Cdc6_C"/>
    <property type="match status" value="1"/>
</dbReference>
<dbReference type="Gene3D" id="3.40.50.300">
    <property type="entry name" value="P-loop containing nucleotide triphosphate hydrolases"/>
    <property type="match status" value="1"/>
</dbReference>
<dbReference type="PANTHER" id="PTHR10763">
    <property type="entry name" value="CELL DIVISION CONTROL PROTEIN 6-RELATED"/>
    <property type="match status" value="1"/>
</dbReference>
<keyword evidence="3 10" id="KW-0132">Cell division</keyword>
<dbReference type="GO" id="GO:0051301">
    <property type="term" value="P:cell division"/>
    <property type="evidence" value="ECO:0007669"/>
    <property type="project" value="UniProtKB-KW"/>
</dbReference>
<dbReference type="GO" id="GO:0003688">
    <property type="term" value="F:DNA replication origin binding"/>
    <property type="evidence" value="ECO:0007669"/>
    <property type="project" value="TreeGrafter"/>
</dbReference>
<dbReference type="AlphaFoldDB" id="A0A9Q0S079"/>
<dbReference type="InterPro" id="IPR015163">
    <property type="entry name" value="Cdc6_C"/>
</dbReference>
<dbReference type="InterPro" id="IPR036390">
    <property type="entry name" value="WH_DNA-bd_sf"/>
</dbReference>
<dbReference type="EMBL" id="WJQU01000002">
    <property type="protein sequence ID" value="KAJ6640722.1"/>
    <property type="molecule type" value="Genomic_DNA"/>
</dbReference>
<dbReference type="InterPro" id="IPR016314">
    <property type="entry name" value="Cdc6/18"/>
</dbReference>
<evidence type="ECO:0000256" key="2">
    <source>
        <dbReference type="ARBA" id="ARBA00006184"/>
    </source>
</evidence>
<keyword evidence="6" id="KW-0131">Cell cycle</keyword>
<dbReference type="CDD" id="cd00009">
    <property type="entry name" value="AAA"/>
    <property type="match status" value="1"/>
</dbReference>
<dbReference type="SMART" id="SM00382">
    <property type="entry name" value="AAA"/>
    <property type="match status" value="1"/>
</dbReference>
<keyword evidence="11" id="KW-1185">Reference proteome</keyword>
<evidence type="ECO:0000256" key="7">
    <source>
        <dbReference type="SAM" id="MobiDB-lite"/>
    </source>
</evidence>
<dbReference type="Pfam" id="PF09079">
    <property type="entry name" value="WHD_Cdc6"/>
    <property type="match status" value="1"/>
</dbReference>
<evidence type="ECO:0000259" key="8">
    <source>
        <dbReference type="SMART" id="SM00382"/>
    </source>
</evidence>
<dbReference type="InterPro" id="IPR027417">
    <property type="entry name" value="P-loop_NTPase"/>
</dbReference>
<organism evidence="10 11">
    <name type="scientific">Pseudolycoriella hygida</name>
    <dbReference type="NCBI Taxonomy" id="35572"/>
    <lineage>
        <taxon>Eukaryota</taxon>
        <taxon>Metazoa</taxon>
        <taxon>Ecdysozoa</taxon>
        <taxon>Arthropoda</taxon>
        <taxon>Hexapoda</taxon>
        <taxon>Insecta</taxon>
        <taxon>Pterygota</taxon>
        <taxon>Neoptera</taxon>
        <taxon>Endopterygota</taxon>
        <taxon>Diptera</taxon>
        <taxon>Nematocera</taxon>
        <taxon>Sciaroidea</taxon>
        <taxon>Sciaridae</taxon>
        <taxon>Pseudolycoriella</taxon>
    </lineage>
</organism>
<dbReference type="SUPFAM" id="SSF46785">
    <property type="entry name" value="Winged helix' DNA-binding domain"/>
    <property type="match status" value="1"/>
</dbReference>
<feature type="region of interest" description="Disordered" evidence="7">
    <location>
        <begin position="1"/>
        <end position="68"/>
    </location>
</feature>
<dbReference type="GO" id="GO:0005634">
    <property type="term" value="C:nucleus"/>
    <property type="evidence" value="ECO:0007669"/>
    <property type="project" value="UniProtKB-SubCell"/>
</dbReference>
<dbReference type="SUPFAM" id="SSF52540">
    <property type="entry name" value="P-loop containing nucleoside triphosphate hydrolases"/>
    <property type="match status" value="1"/>
</dbReference>
<dbReference type="PANTHER" id="PTHR10763:SF26">
    <property type="entry name" value="CELL DIVISION CONTROL PROTEIN 6 HOMOLOG"/>
    <property type="match status" value="1"/>
</dbReference>
<accession>A0A9Q0S079</accession>
<name>A0A9Q0S079_9DIPT</name>
<evidence type="ECO:0000256" key="1">
    <source>
        <dbReference type="ARBA" id="ARBA00004123"/>
    </source>
</evidence>
<dbReference type="PIRSF" id="PIRSF001767">
    <property type="entry name" value="Cdc6"/>
    <property type="match status" value="1"/>
</dbReference>
<dbReference type="InterPro" id="IPR050311">
    <property type="entry name" value="ORC1/CDC6"/>
</dbReference>
<comment type="similarity">
    <text evidence="2">Belongs to the CDC6/cdc18 family.</text>
</comment>
<dbReference type="Proteomes" id="UP001151699">
    <property type="component" value="Chromosome B"/>
</dbReference>
<evidence type="ECO:0000259" key="9">
    <source>
        <dbReference type="SMART" id="SM01074"/>
    </source>
</evidence>
<proteinExistence type="inferred from homology"/>
<dbReference type="InterPro" id="IPR041664">
    <property type="entry name" value="AAA_16"/>
</dbReference>
<dbReference type="Gene3D" id="1.10.10.10">
    <property type="entry name" value="Winged helix-like DNA-binding domain superfamily/Winged helix DNA-binding domain"/>
    <property type="match status" value="1"/>
</dbReference>
<dbReference type="InterPro" id="IPR003593">
    <property type="entry name" value="AAA+_ATPase"/>
</dbReference>
<keyword evidence="5" id="KW-0539">Nucleus</keyword>
<gene>
    <name evidence="10" type="primary">CDC6</name>
    <name evidence="10" type="ORF">Bhyg_05654</name>
</gene>
<dbReference type="GO" id="GO:0033314">
    <property type="term" value="P:mitotic DNA replication checkpoint signaling"/>
    <property type="evidence" value="ECO:0007669"/>
    <property type="project" value="TreeGrafter"/>
</dbReference>
<dbReference type="SMART" id="SM01074">
    <property type="entry name" value="Cdc6_C"/>
    <property type="match status" value="1"/>
</dbReference>
<protein>
    <submittedName>
        <fullName evidence="10">Cell division control protein 6 like</fullName>
    </submittedName>
</protein>
<evidence type="ECO:0000313" key="11">
    <source>
        <dbReference type="Proteomes" id="UP001151699"/>
    </source>
</evidence>
<reference evidence="10" key="1">
    <citation type="submission" date="2022-07" db="EMBL/GenBank/DDBJ databases">
        <authorList>
            <person name="Trinca V."/>
            <person name="Uliana J.V.C."/>
            <person name="Torres T.T."/>
            <person name="Ward R.J."/>
            <person name="Monesi N."/>
        </authorList>
    </citation>
    <scope>NUCLEOTIDE SEQUENCE</scope>
    <source>
        <strain evidence="10">HSMRA1968</strain>
        <tissue evidence="10">Whole embryos</tissue>
    </source>
</reference>
<comment type="subcellular location">
    <subcellularLocation>
        <location evidence="1">Nucleus</location>
    </subcellularLocation>
</comment>
<dbReference type="Gene3D" id="1.10.8.60">
    <property type="match status" value="1"/>
</dbReference>
<keyword evidence="4" id="KW-0235">DNA replication</keyword>
<dbReference type="Pfam" id="PF13191">
    <property type="entry name" value="AAA_16"/>
    <property type="match status" value="1"/>
</dbReference>
<evidence type="ECO:0000313" key="10">
    <source>
        <dbReference type="EMBL" id="KAJ6640722.1"/>
    </source>
</evidence>
<comment type="caution">
    <text evidence="10">The sequence shown here is derived from an EMBL/GenBank/DDBJ whole genome shotgun (WGS) entry which is preliminary data.</text>
</comment>
<evidence type="ECO:0000256" key="3">
    <source>
        <dbReference type="ARBA" id="ARBA00022618"/>
    </source>
</evidence>
<evidence type="ECO:0000256" key="6">
    <source>
        <dbReference type="ARBA" id="ARBA00023306"/>
    </source>
</evidence>
<dbReference type="InterPro" id="IPR036388">
    <property type="entry name" value="WH-like_DNA-bd_sf"/>
</dbReference>
<evidence type="ECO:0000256" key="5">
    <source>
        <dbReference type="ARBA" id="ARBA00023242"/>
    </source>
</evidence>
<dbReference type="Pfam" id="PF22606">
    <property type="entry name" value="Cdc6-ORC-like_ATPase_lid"/>
    <property type="match status" value="1"/>
</dbReference>
<dbReference type="InterPro" id="IPR054425">
    <property type="entry name" value="Cdc6_ORC1-like_ATPase_lid"/>
</dbReference>
<feature type="domain" description="Cdc6 C-terminal" evidence="9">
    <location>
        <begin position="330"/>
        <end position="410"/>
    </location>
</feature>
<evidence type="ECO:0000256" key="4">
    <source>
        <dbReference type="ARBA" id="ARBA00022705"/>
    </source>
</evidence>
<dbReference type="GO" id="GO:0006270">
    <property type="term" value="P:DNA replication initiation"/>
    <property type="evidence" value="ECO:0007669"/>
    <property type="project" value="InterPro"/>
</dbReference>
<feature type="compositionally biased region" description="Basic residues" evidence="7">
    <location>
        <begin position="27"/>
        <end position="37"/>
    </location>
</feature>
<sequence>MNTRRRSTRISQKKDLPTKENDANNRHVVKPNTNRKRLTVETVVDDIDETEQQEHSPPKQRKPTITKGIPVSLLARLSIDDTPPEANNRKPESKYVSAKKVLSSKETWDLPGREKELTTLTEFFENCLTNQKSDSIYISGPPGTGKTSCVNKLLNESFANKFRIVSVNCTGISTVTTIYKRICEQLKLKIGTEKVNLANIVTFITRPNQKKMALFLLDEIDQLAGNKNSVLYSIFEWPAMKHSKIVLSRLEEAGAMEIFAPNTIQFLAAKVSAVTGDIRRALDIGRRVIEIASNKTNGQNFDVRDLGVDFLDSHAEEKIKLQDVLNKIILGTLLMMLKNDKNKELTIGRSHAIYSRVCSKHHIPPLDQSEFASMCGLIENRGIFKIIKNKEPKLRKIQFQWDESEVTSALHDKQLIADFDNSLTYGIYIATLAHPEQRPELALS</sequence>
<dbReference type="OrthoDB" id="1926878at2759"/>
<feature type="compositionally biased region" description="Basic and acidic residues" evidence="7">
    <location>
        <begin position="12"/>
        <end position="25"/>
    </location>
</feature>
<feature type="non-terminal residue" evidence="10">
    <location>
        <position position="444"/>
    </location>
</feature>
<feature type="domain" description="AAA+ ATPase" evidence="8">
    <location>
        <begin position="132"/>
        <end position="367"/>
    </location>
</feature>